<evidence type="ECO:0000313" key="6">
    <source>
        <dbReference type="EMBL" id="SKA60021.1"/>
    </source>
</evidence>
<evidence type="ECO:0000256" key="1">
    <source>
        <dbReference type="ARBA" id="ARBA00004418"/>
    </source>
</evidence>
<comment type="subcellular location">
    <subcellularLocation>
        <location evidence="1">Periplasm</location>
    </subcellularLocation>
</comment>
<evidence type="ECO:0000256" key="3">
    <source>
        <dbReference type="ARBA" id="ARBA00022729"/>
    </source>
</evidence>
<keyword evidence="7" id="KW-1185">Reference proteome</keyword>
<protein>
    <submittedName>
        <fullName evidence="6">Sulfonate transport system substrate-binding protein</fullName>
    </submittedName>
</protein>
<dbReference type="Proteomes" id="UP000242432">
    <property type="component" value="Unassembled WGS sequence"/>
</dbReference>
<dbReference type="AlphaFoldDB" id="A0A1T4V674"/>
<feature type="chain" id="PRO_5012843400" evidence="4">
    <location>
        <begin position="24"/>
        <end position="360"/>
    </location>
</feature>
<evidence type="ECO:0000259" key="5">
    <source>
        <dbReference type="Pfam" id="PF09084"/>
    </source>
</evidence>
<dbReference type="PANTHER" id="PTHR30024">
    <property type="entry name" value="ALIPHATIC SULFONATES-BINDING PROTEIN-RELATED"/>
    <property type="match status" value="1"/>
</dbReference>
<dbReference type="EMBL" id="FUXX01000009">
    <property type="protein sequence ID" value="SKA60021.1"/>
    <property type="molecule type" value="Genomic_DNA"/>
</dbReference>
<dbReference type="SUPFAM" id="SSF53850">
    <property type="entry name" value="Periplasmic binding protein-like II"/>
    <property type="match status" value="1"/>
</dbReference>
<dbReference type="PANTHER" id="PTHR30024:SF47">
    <property type="entry name" value="TAURINE-BINDING PERIPLASMIC PROTEIN"/>
    <property type="match status" value="1"/>
</dbReference>
<evidence type="ECO:0000256" key="4">
    <source>
        <dbReference type="SAM" id="SignalP"/>
    </source>
</evidence>
<dbReference type="STRING" id="83771.SAMN02910357_01436"/>
<dbReference type="GO" id="GO:0042597">
    <property type="term" value="C:periplasmic space"/>
    <property type="evidence" value="ECO:0007669"/>
    <property type="project" value="UniProtKB-SubCell"/>
</dbReference>
<feature type="domain" description="SsuA/THI5-like" evidence="5">
    <location>
        <begin position="157"/>
        <end position="262"/>
    </location>
</feature>
<evidence type="ECO:0000256" key="2">
    <source>
        <dbReference type="ARBA" id="ARBA00010742"/>
    </source>
</evidence>
<dbReference type="Pfam" id="PF09084">
    <property type="entry name" value="NMT1"/>
    <property type="match status" value="1"/>
</dbReference>
<name>A0A1T4V674_9GAMM</name>
<dbReference type="RefSeq" id="WP_078928331.1">
    <property type="nucleotide sequence ID" value="NZ_FUXX01000009.1"/>
</dbReference>
<comment type="similarity">
    <text evidence="2">Belongs to the bacterial solute-binding protein SsuA/TauA family.</text>
</comment>
<feature type="signal peptide" evidence="4">
    <location>
        <begin position="1"/>
        <end position="23"/>
    </location>
</feature>
<proteinExistence type="inferred from homology"/>
<accession>A0A1T4V674</accession>
<evidence type="ECO:0000313" key="7">
    <source>
        <dbReference type="Proteomes" id="UP000242432"/>
    </source>
</evidence>
<organism evidence="6 7">
    <name type="scientific">Succinivibrio dextrinosolvens DSM 3072</name>
    <dbReference type="NCBI Taxonomy" id="1123324"/>
    <lineage>
        <taxon>Bacteria</taxon>
        <taxon>Pseudomonadati</taxon>
        <taxon>Pseudomonadota</taxon>
        <taxon>Gammaproteobacteria</taxon>
        <taxon>Aeromonadales</taxon>
        <taxon>Succinivibrionaceae</taxon>
        <taxon>Succinivibrio</taxon>
    </lineage>
</organism>
<dbReference type="Gene3D" id="3.40.190.10">
    <property type="entry name" value="Periplasmic binding protein-like II"/>
    <property type="match status" value="1"/>
</dbReference>
<reference evidence="7" key="1">
    <citation type="submission" date="2017-02" db="EMBL/GenBank/DDBJ databases">
        <authorList>
            <person name="Varghese N."/>
            <person name="Submissions S."/>
        </authorList>
    </citation>
    <scope>NUCLEOTIDE SEQUENCE [LARGE SCALE GENOMIC DNA]</scope>
    <source>
        <strain evidence="7">DSM 3072</strain>
    </source>
</reference>
<dbReference type="InterPro" id="IPR015168">
    <property type="entry name" value="SsuA/THI5"/>
</dbReference>
<keyword evidence="3 4" id="KW-0732">Signal</keyword>
<sequence length="360" mass="40590">MRLFRFLRYLFIASLLCCFSVNASDSLRKLKVSLLLEHEAFLVWYGIEQGWDKEFGLEIDLSVKDVAGIDLMNDLKVNSGAWDVAGVGCVPAVIGSKDIDITYIGVGNNEATSTEIMVRPDSDILKVKGANPDYPEVYGSKETIHNKTFFIRKLTSASYILSNYLEIFDLTYNDVKVVDGKLSDFVKYMNDGNGDAMILWSPSTYEAQKDGYKSVATAAQVDAIVPVLFIASGEFAKNNHQTLARFLAMYDKAVKIQKNDPKSLVEPYKNFLKIYSGKDFSDDFCLYDLKAHPVYTIDEQLKLFDSESNMSAIEKLERHLISRIAMISMQPDAEYDPKEYKHDPSDLFLKIAKGIVDSKK</sequence>
<gene>
    <name evidence="6" type="ORF">SAMN02745213_00789</name>
</gene>